<dbReference type="InterPro" id="IPR027417">
    <property type="entry name" value="P-loop_NTPase"/>
</dbReference>
<dbReference type="InterPro" id="IPR033454">
    <property type="entry name" value="RecG_wedge"/>
</dbReference>
<evidence type="ECO:0000313" key="12">
    <source>
        <dbReference type="Proteomes" id="UP000545876"/>
    </source>
</evidence>
<organism evidence="11 12">
    <name type="scientific">Candidatus Dojkabacteria bacterium</name>
    <dbReference type="NCBI Taxonomy" id="2099670"/>
    <lineage>
        <taxon>Bacteria</taxon>
        <taxon>Candidatus Dojkabacteria</taxon>
    </lineage>
</organism>
<dbReference type="InterPro" id="IPR011545">
    <property type="entry name" value="DEAD/DEAH_box_helicase_dom"/>
</dbReference>
<evidence type="ECO:0000256" key="7">
    <source>
        <dbReference type="ARBA" id="ARBA00023204"/>
    </source>
</evidence>
<dbReference type="InterPro" id="IPR014001">
    <property type="entry name" value="Helicase_ATP-bd"/>
</dbReference>
<keyword evidence="1" id="KW-0547">Nucleotide-binding</keyword>
<keyword evidence="3" id="KW-0378">Hydrolase</keyword>
<keyword evidence="5" id="KW-0067">ATP-binding</keyword>
<evidence type="ECO:0000313" key="11">
    <source>
        <dbReference type="EMBL" id="NLD25427.1"/>
    </source>
</evidence>
<evidence type="ECO:0000256" key="1">
    <source>
        <dbReference type="ARBA" id="ARBA00022741"/>
    </source>
</evidence>
<dbReference type="PROSITE" id="PS51192">
    <property type="entry name" value="HELICASE_ATP_BIND_1"/>
    <property type="match status" value="1"/>
</dbReference>
<dbReference type="Pfam" id="PF17191">
    <property type="entry name" value="RecG_wedge"/>
    <property type="match status" value="1"/>
</dbReference>
<dbReference type="SUPFAM" id="SSF50249">
    <property type="entry name" value="Nucleic acid-binding proteins"/>
    <property type="match status" value="1"/>
</dbReference>
<dbReference type="Gene3D" id="2.40.50.140">
    <property type="entry name" value="Nucleic acid-binding proteins"/>
    <property type="match status" value="1"/>
</dbReference>
<dbReference type="GO" id="GO:0006281">
    <property type="term" value="P:DNA repair"/>
    <property type="evidence" value="ECO:0007669"/>
    <property type="project" value="UniProtKB-KW"/>
</dbReference>
<keyword evidence="6" id="KW-0238">DNA-binding</keyword>
<dbReference type="Pfam" id="PF00271">
    <property type="entry name" value="Helicase_C"/>
    <property type="match status" value="1"/>
</dbReference>
<dbReference type="GO" id="GO:0003678">
    <property type="term" value="F:DNA helicase activity"/>
    <property type="evidence" value="ECO:0007669"/>
    <property type="project" value="TreeGrafter"/>
</dbReference>
<name>A0A847CZ33_9BACT</name>
<dbReference type="CDD" id="cd04488">
    <property type="entry name" value="RecG_wedge_OBF"/>
    <property type="match status" value="1"/>
</dbReference>
<keyword evidence="7" id="KW-0234">DNA repair</keyword>
<evidence type="ECO:0000256" key="8">
    <source>
        <dbReference type="ARBA" id="ARBA00049819"/>
    </source>
</evidence>
<evidence type="ECO:0000256" key="6">
    <source>
        <dbReference type="ARBA" id="ARBA00023125"/>
    </source>
</evidence>
<dbReference type="InterPro" id="IPR045562">
    <property type="entry name" value="RecG_dom3_C"/>
</dbReference>
<dbReference type="PROSITE" id="PS51194">
    <property type="entry name" value="HELICASE_CTER"/>
    <property type="match status" value="1"/>
</dbReference>
<dbReference type="Pfam" id="PF00270">
    <property type="entry name" value="DEAD"/>
    <property type="match status" value="1"/>
</dbReference>
<keyword evidence="2" id="KW-0227">DNA damage</keyword>
<dbReference type="AlphaFoldDB" id="A0A847CZ33"/>
<evidence type="ECO:0000259" key="10">
    <source>
        <dbReference type="PROSITE" id="PS51194"/>
    </source>
</evidence>
<dbReference type="SMART" id="SM00487">
    <property type="entry name" value="DEXDc"/>
    <property type="match status" value="1"/>
</dbReference>
<dbReference type="SUPFAM" id="SSF52540">
    <property type="entry name" value="P-loop containing nucleoside triphosphate hydrolases"/>
    <property type="match status" value="2"/>
</dbReference>
<feature type="domain" description="Helicase C-terminal" evidence="10">
    <location>
        <begin position="420"/>
        <end position="608"/>
    </location>
</feature>
<evidence type="ECO:0000256" key="4">
    <source>
        <dbReference type="ARBA" id="ARBA00022806"/>
    </source>
</evidence>
<evidence type="ECO:0000259" key="9">
    <source>
        <dbReference type="PROSITE" id="PS51192"/>
    </source>
</evidence>
<gene>
    <name evidence="11" type="ORF">GX656_02195</name>
</gene>
<comment type="caution">
    <text evidence="11">The sequence shown here is derived from an EMBL/GenBank/DDBJ whole genome shotgun (WGS) entry which is preliminary data.</text>
</comment>
<reference evidence="11 12" key="1">
    <citation type="journal article" date="2020" name="Biotechnol. Biofuels">
        <title>New insights from the biogas microbiome by comprehensive genome-resolved metagenomics of nearly 1600 species originating from multiple anaerobic digesters.</title>
        <authorList>
            <person name="Campanaro S."/>
            <person name="Treu L."/>
            <person name="Rodriguez-R L.M."/>
            <person name="Kovalovszki A."/>
            <person name="Ziels R.M."/>
            <person name="Maus I."/>
            <person name="Zhu X."/>
            <person name="Kougias P.G."/>
            <person name="Basile A."/>
            <person name="Luo G."/>
            <person name="Schluter A."/>
            <person name="Konstantinidis K.T."/>
            <person name="Angelidaki I."/>
        </authorList>
    </citation>
    <scope>NUCLEOTIDE SEQUENCE [LARGE SCALE GENOMIC DNA]</scope>
    <source>
        <strain evidence="11">AS06rmzACSIP_65</strain>
    </source>
</reference>
<feature type="domain" description="Helicase ATP-binding" evidence="9">
    <location>
        <begin position="271"/>
        <end position="424"/>
    </location>
</feature>
<dbReference type="GO" id="GO:0016787">
    <property type="term" value="F:hydrolase activity"/>
    <property type="evidence" value="ECO:0007669"/>
    <property type="project" value="UniProtKB-KW"/>
</dbReference>
<keyword evidence="4 11" id="KW-0347">Helicase</keyword>
<evidence type="ECO:0000256" key="5">
    <source>
        <dbReference type="ARBA" id="ARBA00022840"/>
    </source>
</evidence>
<protein>
    <recommendedName>
        <fullName evidence="8">Probable DNA 3'-5' helicase RecG</fullName>
    </recommendedName>
</protein>
<dbReference type="InterPro" id="IPR047112">
    <property type="entry name" value="RecG/Mfd"/>
</dbReference>
<proteinExistence type="predicted"/>
<dbReference type="GO" id="GO:0005524">
    <property type="term" value="F:ATP binding"/>
    <property type="evidence" value="ECO:0007669"/>
    <property type="project" value="UniProtKB-KW"/>
</dbReference>
<sequence length="663" mass="76536">MFNKDIDICQLKGVGTKSEYFYRKLGINTIRNLLSHIPFRYQDSSNIISINVFKQLKEGTFLGEIEEVKTTYFRKKITTVKVKDDSDSIRLVFFNQAYLQKTFKKNDVYIFDAKITEKNGRKNIYNPKYEKFKLDKKNQFHVGKIVGVYPETKGLSSAILRRRIFQLRDDISNIFEDPLQGYNLPLLSLPKSIEKIHFPENINDTEEARKRLAFDEMLKVAISIEKEHLNRKKQKAIQIPLDSILINKFIKSLPYKLTNDQVKAMEEILEDCTQTQPMNRLLNGDVGSGKTVVAASVILNCINRGFSAIVLAPTTVLAKQHFETFKNLFKNFDINIELCISTEKSISDSNNKLIIGTHAILYNQILPKDLNLVIIDEQHRFGVEQRQYFKQKKVVSPHYLTMTATPIPRSLTEIFFGGLDVSEIREKPTNRIEVKTYYTPSKKRLECFQWVKEKIISGERKDQAFFIYPLIEETEKSTRKSILNEFESLTNIFDGLNVQYLHGKLKEEEKSRLLNDFKEKKIDVLISTTVIEVGIDIPDATIMVIEDAERFGLAQLHQLRGRVGRSDKESYCFVIPGNTVEKGSPAEERLLYFAKHSSGFEVAEFDLKRRGPGEVYGTRQSGIPNFKVASIYDTDLLKEARIFAKKILKEDNNLQYILDNLFS</sequence>
<evidence type="ECO:0000256" key="2">
    <source>
        <dbReference type="ARBA" id="ARBA00022763"/>
    </source>
</evidence>
<evidence type="ECO:0000256" key="3">
    <source>
        <dbReference type="ARBA" id="ARBA00022801"/>
    </source>
</evidence>
<dbReference type="PANTHER" id="PTHR47964">
    <property type="entry name" value="ATP-DEPENDENT DNA HELICASE HOMOLOG RECG, CHLOROPLASTIC"/>
    <property type="match status" value="1"/>
</dbReference>
<dbReference type="GO" id="GO:0003677">
    <property type="term" value="F:DNA binding"/>
    <property type="evidence" value="ECO:0007669"/>
    <property type="project" value="UniProtKB-KW"/>
</dbReference>
<dbReference type="Proteomes" id="UP000545876">
    <property type="component" value="Unassembled WGS sequence"/>
</dbReference>
<dbReference type="Gene3D" id="3.40.50.300">
    <property type="entry name" value="P-loop containing nucleotide triphosphate hydrolases"/>
    <property type="match status" value="2"/>
</dbReference>
<dbReference type="InterPro" id="IPR012340">
    <property type="entry name" value="NA-bd_OB-fold"/>
</dbReference>
<dbReference type="InterPro" id="IPR001650">
    <property type="entry name" value="Helicase_C-like"/>
</dbReference>
<dbReference type="EMBL" id="JAAZBX010000007">
    <property type="protein sequence ID" value="NLD25427.1"/>
    <property type="molecule type" value="Genomic_DNA"/>
</dbReference>
<dbReference type="SMART" id="SM00490">
    <property type="entry name" value="HELICc"/>
    <property type="match status" value="1"/>
</dbReference>
<accession>A0A847CZ33</accession>
<dbReference type="Pfam" id="PF19833">
    <property type="entry name" value="RecG_dom3_C"/>
    <property type="match status" value="1"/>
</dbReference>
<dbReference type="PANTHER" id="PTHR47964:SF1">
    <property type="entry name" value="ATP-DEPENDENT DNA HELICASE HOMOLOG RECG, CHLOROPLASTIC"/>
    <property type="match status" value="1"/>
</dbReference>